<proteinExistence type="predicted"/>
<evidence type="ECO:0000259" key="1">
    <source>
        <dbReference type="Pfam" id="PF13963"/>
    </source>
</evidence>
<feature type="domain" description="Transposase-associated" evidence="1">
    <location>
        <begin position="5"/>
        <end position="85"/>
    </location>
</feature>
<evidence type="ECO:0000313" key="2">
    <source>
        <dbReference type="EMBL" id="KAK9083498.1"/>
    </source>
</evidence>
<dbReference type="InterPro" id="IPR029480">
    <property type="entry name" value="Transpos_assoc"/>
</dbReference>
<protein>
    <recommendedName>
        <fullName evidence="1">Transposase-associated domain-containing protein</fullName>
    </recommendedName>
</protein>
<sequence length="234" mass="27526">MSTNRDWMYNRVKNGYTRREYTSKVKEFISFAKSQTGFLDGENIRRPCARNKCRNMAFHDEETVEFYLLKFGFVDGYYQWYLHGEERYNHMNDFQETTMELENDVDEIEMPTIGGSTSYHEMVHDLAGSSFNWNRSVEEAPNLHSQQLYDMIDATNERLWPGCENMTKLSAMARLLTIKSNHHLSERAYDDMMQLWKESLPTNNTLVDNFYGTKQLMHGLGLPVEKIDCCKICV</sequence>
<reference evidence="2 3" key="1">
    <citation type="submission" date="2024-01" db="EMBL/GenBank/DDBJ databases">
        <title>Genome assemblies of Stephania.</title>
        <authorList>
            <person name="Yang L."/>
        </authorList>
    </citation>
    <scope>NUCLEOTIDE SEQUENCE [LARGE SCALE GENOMIC DNA]</scope>
    <source>
        <strain evidence="2">JXDWG</strain>
        <tissue evidence="2">Leaf</tissue>
    </source>
</reference>
<keyword evidence="3" id="KW-1185">Reference proteome</keyword>
<organism evidence="2 3">
    <name type="scientific">Stephania cephalantha</name>
    <dbReference type="NCBI Taxonomy" id="152367"/>
    <lineage>
        <taxon>Eukaryota</taxon>
        <taxon>Viridiplantae</taxon>
        <taxon>Streptophyta</taxon>
        <taxon>Embryophyta</taxon>
        <taxon>Tracheophyta</taxon>
        <taxon>Spermatophyta</taxon>
        <taxon>Magnoliopsida</taxon>
        <taxon>Ranunculales</taxon>
        <taxon>Menispermaceae</taxon>
        <taxon>Menispermoideae</taxon>
        <taxon>Cissampelideae</taxon>
        <taxon>Stephania</taxon>
    </lineage>
</organism>
<dbReference type="Pfam" id="PF13963">
    <property type="entry name" value="Transpos_assoc"/>
    <property type="match status" value="1"/>
</dbReference>
<dbReference type="EMBL" id="JBBNAG010000013">
    <property type="protein sequence ID" value="KAK9083498.1"/>
    <property type="molecule type" value="Genomic_DNA"/>
</dbReference>
<accession>A0AAP0E6H1</accession>
<comment type="caution">
    <text evidence="2">The sequence shown here is derived from an EMBL/GenBank/DDBJ whole genome shotgun (WGS) entry which is preliminary data.</text>
</comment>
<dbReference type="Proteomes" id="UP001419268">
    <property type="component" value="Unassembled WGS sequence"/>
</dbReference>
<name>A0AAP0E6H1_9MAGN</name>
<gene>
    <name evidence="2" type="ORF">Scep_029969</name>
</gene>
<evidence type="ECO:0000313" key="3">
    <source>
        <dbReference type="Proteomes" id="UP001419268"/>
    </source>
</evidence>
<dbReference type="AlphaFoldDB" id="A0AAP0E6H1"/>